<gene>
    <name evidence="1" type="ORF">LEP1GSC202_2757</name>
</gene>
<comment type="caution">
    <text evidence="1">The sequence shown here is derived from an EMBL/GenBank/DDBJ whole genome shotgun (WGS) entry which is preliminary data.</text>
</comment>
<protein>
    <submittedName>
        <fullName evidence="1">Uncharacterized protein</fullName>
    </submittedName>
</protein>
<sequence>MSFALTPEDFESSPMFKSLPPKNFLKKNIKKGKKNEIAY</sequence>
<dbReference type="AlphaFoldDB" id="A0A5E8HBR6"/>
<evidence type="ECO:0000313" key="1">
    <source>
        <dbReference type="EMBL" id="EOQ88735.1"/>
    </source>
</evidence>
<reference evidence="1 2" key="1">
    <citation type="submission" date="2013-04" db="EMBL/GenBank/DDBJ databases">
        <authorList>
            <person name="Harkins D.M."/>
            <person name="Durkin A.S."/>
            <person name="Brinkac L.M."/>
            <person name="Haft D.H."/>
            <person name="Selengut J.D."/>
            <person name="Sanka R."/>
            <person name="DePew J."/>
            <person name="Purushe J."/>
            <person name="Hartskeerl R.A."/>
            <person name="Ahmed A."/>
            <person name="van der Linden H."/>
            <person name="Goris M.G.A."/>
            <person name="Vinetz J.M."/>
            <person name="Sutton G.G."/>
            <person name="Nierman W.C."/>
            <person name="Fouts D.E."/>
        </authorList>
    </citation>
    <scope>NUCLEOTIDE SEQUENCE [LARGE SCALE GENOMIC DNA]</scope>
    <source>
        <strain evidence="1 2">Sao Paulo</strain>
    </source>
</reference>
<proteinExistence type="predicted"/>
<accession>A0A5E8HBR6</accession>
<evidence type="ECO:0000313" key="2">
    <source>
        <dbReference type="Proteomes" id="UP000013996"/>
    </source>
</evidence>
<dbReference type="Proteomes" id="UP000013996">
    <property type="component" value="Unassembled WGS sequence"/>
</dbReference>
<name>A0A5E8HBR6_9LEPT</name>
<dbReference type="EMBL" id="AOGX02000016">
    <property type="protein sequence ID" value="EOQ88735.1"/>
    <property type="molecule type" value="Genomic_DNA"/>
</dbReference>
<organism evidence="1 2">
    <name type="scientific">Leptospira yanagawae serovar Saopaulo str. Sao Paulo = ATCC 700523</name>
    <dbReference type="NCBI Taxonomy" id="1249483"/>
    <lineage>
        <taxon>Bacteria</taxon>
        <taxon>Pseudomonadati</taxon>
        <taxon>Spirochaetota</taxon>
        <taxon>Spirochaetia</taxon>
        <taxon>Leptospirales</taxon>
        <taxon>Leptospiraceae</taxon>
        <taxon>Leptospira</taxon>
    </lineage>
</organism>